<evidence type="ECO:0000313" key="2">
    <source>
        <dbReference type="EMBL" id="KAK9931050.1"/>
    </source>
</evidence>
<reference evidence="2 3" key="1">
    <citation type="journal article" date="2023" name="G3 (Bethesda)">
        <title>A chromosome-length genome assembly and annotation of blackberry (Rubus argutus, cv. 'Hillquist').</title>
        <authorList>
            <person name="Bruna T."/>
            <person name="Aryal R."/>
            <person name="Dudchenko O."/>
            <person name="Sargent D.J."/>
            <person name="Mead D."/>
            <person name="Buti M."/>
            <person name="Cavallini A."/>
            <person name="Hytonen T."/>
            <person name="Andres J."/>
            <person name="Pham M."/>
            <person name="Weisz D."/>
            <person name="Mascagni F."/>
            <person name="Usai G."/>
            <person name="Natali L."/>
            <person name="Bassil N."/>
            <person name="Fernandez G.E."/>
            <person name="Lomsadze A."/>
            <person name="Armour M."/>
            <person name="Olukolu B."/>
            <person name="Poorten T."/>
            <person name="Britton C."/>
            <person name="Davik J."/>
            <person name="Ashrafi H."/>
            <person name="Aiden E.L."/>
            <person name="Borodovsky M."/>
            <person name="Worthington M."/>
        </authorList>
    </citation>
    <scope>NUCLEOTIDE SEQUENCE [LARGE SCALE GENOMIC DNA]</scope>
    <source>
        <strain evidence="2">PI 553951</strain>
    </source>
</reference>
<dbReference type="Proteomes" id="UP001457282">
    <property type="component" value="Unassembled WGS sequence"/>
</dbReference>
<feature type="region of interest" description="Disordered" evidence="1">
    <location>
        <begin position="142"/>
        <end position="176"/>
    </location>
</feature>
<gene>
    <name evidence="2" type="ORF">M0R45_018346</name>
</gene>
<keyword evidence="3" id="KW-1185">Reference proteome</keyword>
<evidence type="ECO:0000256" key="1">
    <source>
        <dbReference type="SAM" id="MobiDB-lite"/>
    </source>
</evidence>
<organism evidence="2 3">
    <name type="scientific">Rubus argutus</name>
    <name type="common">Southern blackberry</name>
    <dbReference type="NCBI Taxonomy" id="59490"/>
    <lineage>
        <taxon>Eukaryota</taxon>
        <taxon>Viridiplantae</taxon>
        <taxon>Streptophyta</taxon>
        <taxon>Embryophyta</taxon>
        <taxon>Tracheophyta</taxon>
        <taxon>Spermatophyta</taxon>
        <taxon>Magnoliopsida</taxon>
        <taxon>eudicotyledons</taxon>
        <taxon>Gunneridae</taxon>
        <taxon>Pentapetalae</taxon>
        <taxon>rosids</taxon>
        <taxon>fabids</taxon>
        <taxon>Rosales</taxon>
        <taxon>Rosaceae</taxon>
        <taxon>Rosoideae</taxon>
        <taxon>Rosoideae incertae sedis</taxon>
        <taxon>Rubus</taxon>
    </lineage>
</organism>
<dbReference type="EMBL" id="JBEDUW010000004">
    <property type="protein sequence ID" value="KAK9931050.1"/>
    <property type="molecule type" value="Genomic_DNA"/>
</dbReference>
<evidence type="ECO:0000313" key="3">
    <source>
        <dbReference type="Proteomes" id="UP001457282"/>
    </source>
</evidence>
<comment type="caution">
    <text evidence="2">The sequence shown here is derived from an EMBL/GenBank/DDBJ whole genome shotgun (WGS) entry which is preliminary data.</text>
</comment>
<sequence>MGERHGWTCSKRYKIKCRSPKAYFSSAVDEGADGDYGGSDFIRERQTVKEKYEVFEERIREYTSHGDTGSSKRRDHSAVIEVIQENSSDDRFEVTEAKCLSLFMFLVRKGLLMPTISRQELSTFLERYGVGMEEEVTGRLEHGGEGKFVGAGEMGTTEPEGKEKGAGRGSVYDGHG</sequence>
<protein>
    <submittedName>
        <fullName evidence="2">Uncharacterized protein</fullName>
    </submittedName>
</protein>
<name>A0AAW1X616_RUBAR</name>
<accession>A0AAW1X616</accession>
<dbReference type="AlphaFoldDB" id="A0AAW1X616"/>
<proteinExistence type="predicted"/>